<proteinExistence type="predicted"/>
<feature type="compositionally biased region" description="Low complexity" evidence="1">
    <location>
        <begin position="373"/>
        <end position="382"/>
    </location>
</feature>
<evidence type="ECO:0000256" key="1">
    <source>
        <dbReference type="SAM" id="MobiDB-lite"/>
    </source>
</evidence>
<dbReference type="AlphaFoldDB" id="A0A2C5YNJ4"/>
<feature type="compositionally biased region" description="Basic and acidic residues" evidence="1">
    <location>
        <begin position="510"/>
        <end position="525"/>
    </location>
</feature>
<sequence length="877" mass="95727">MDQHRQTGLPRAGGQQLVVSHEGRRPLFAAASNASSKSSSSAASSFSKTLDADLPRRPKSVGSTPRETRIPRPSRGSHKSISEAFRMAKEECGLLEGSPSPAPRPWRTGQSEDKVAALPDLVPGIDDMPLPSVESPEKSFAWQIEDDFTAGDLQVSDSPRIKVASNRPFAHRPSLVAGARSSAKTTASATRPVWGSSSSSSIQSDKRKPRVNSKLDDIRAREKQQASTDSDRPKPRPKNPKLDEIREREAKMPSKRAYAASRLDEIHEQNFDSRSISRSVSPPPAGGDKIPNTPVTVFRGSPSSVEATNGTAADKPADSRDLLRRLARAASASPAPETEQPPQPRRKTREEGAKPTVTFAGLRRVDSTESAKSKTSTAQSEADPTDRIDAEIRLFAPHENHSEQGSVRAPSPPASEASSDDRTPTNDVACMPTPRVTGAFVETPATVKADAWSDARAGRNLMRGRDPDTASDPGTSDGHAREATTVRKRRRARSLPRRRPPLKNSAKPPSVRDDLLELQRTHNMMDDSTLDDVEAASARYDTTAQPAPPKQQKQKQHQSQQQKQQHIKAEDAAEADEGRSVLGRVLLSTLEKTKSARRGIDRLIVSMSRRGDGDEDDESTVRDGDDKAESIDDKVAVKKSSGKTTVERTVDDVDKKPARETPLVPNNRKPSTRQEKNSIDEADDCPRCQARLTSRSVTYIHIPVPRLYDTRPQFRLSLAGLLALLFSIWLVAETATCARFCRPTRCSSASDCVFSFDDPHFGLALPTKLDDWTTGGRGRAALAYVVDEALDLLSDVSDAALGKAMVPSSTSSMTAREKRRLRRRLSRRGIPFPGPSPPGIAEPTSKEQRARWEVRRMAYADDGEGGEAVGGDERVDM</sequence>
<organism evidence="2 3">
    <name type="scientific">Ophiocordyceps camponoti-rufipedis</name>
    <dbReference type="NCBI Taxonomy" id="2004952"/>
    <lineage>
        <taxon>Eukaryota</taxon>
        <taxon>Fungi</taxon>
        <taxon>Dikarya</taxon>
        <taxon>Ascomycota</taxon>
        <taxon>Pezizomycotina</taxon>
        <taxon>Sordariomycetes</taxon>
        <taxon>Hypocreomycetidae</taxon>
        <taxon>Hypocreales</taxon>
        <taxon>Ophiocordycipitaceae</taxon>
        <taxon>Ophiocordyceps</taxon>
    </lineage>
</organism>
<feature type="compositionally biased region" description="Basic and acidic residues" evidence="1">
    <location>
        <begin position="567"/>
        <end position="579"/>
    </location>
</feature>
<feature type="compositionally biased region" description="Basic and acidic residues" evidence="1">
    <location>
        <begin position="363"/>
        <end position="372"/>
    </location>
</feature>
<feature type="compositionally biased region" description="Basic and acidic residues" evidence="1">
    <location>
        <begin position="262"/>
        <end position="271"/>
    </location>
</feature>
<accession>A0A2C5YNJ4</accession>
<feature type="compositionally biased region" description="Low complexity" evidence="1">
    <location>
        <begin position="328"/>
        <end position="340"/>
    </location>
</feature>
<protein>
    <submittedName>
        <fullName evidence="2">Uncharacterized protein</fullName>
    </submittedName>
</protein>
<reference evidence="2 3" key="1">
    <citation type="submission" date="2017-06" db="EMBL/GenBank/DDBJ databases">
        <title>Ant-infecting Ophiocordyceps genomes reveal a high diversity of potential behavioral manipulation genes and a possible major role for enterotoxins.</title>
        <authorList>
            <person name="De Bekker C."/>
            <person name="Evans H.C."/>
            <person name="Brachmann A."/>
            <person name="Hughes D.P."/>
        </authorList>
    </citation>
    <scope>NUCLEOTIDE SEQUENCE [LARGE SCALE GENOMIC DNA]</scope>
    <source>
        <strain evidence="2 3">Map16</strain>
    </source>
</reference>
<gene>
    <name evidence="2" type="ORF">CDD80_7040</name>
</gene>
<feature type="compositionally biased region" description="Basic and acidic residues" evidence="1">
    <location>
        <begin position="384"/>
        <end position="402"/>
    </location>
</feature>
<keyword evidence="3" id="KW-1185">Reference proteome</keyword>
<feature type="compositionally biased region" description="Basic and acidic residues" evidence="1">
    <location>
        <begin position="645"/>
        <end position="659"/>
    </location>
</feature>
<feature type="compositionally biased region" description="Basic and acidic residues" evidence="1">
    <location>
        <begin position="451"/>
        <end position="468"/>
    </location>
</feature>
<feature type="compositionally biased region" description="Basic and acidic residues" evidence="1">
    <location>
        <begin position="619"/>
        <end position="636"/>
    </location>
</feature>
<evidence type="ECO:0000313" key="3">
    <source>
        <dbReference type="Proteomes" id="UP000226431"/>
    </source>
</evidence>
<evidence type="ECO:0000313" key="2">
    <source>
        <dbReference type="EMBL" id="PHH69080.1"/>
    </source>
</evidence>
<feature type="compositionally biased region" description="Basic and acidic residues" evidence="1">
    <location>
        <begin position="315"/>
        <end position="324"/>
    </location>
</feature>
<feature type="compositionally biased region" description="Low complexity" evidence="1">
    <location>
        <begin position="177"/>
        <end position="201"/>
    </location>
</feature>
<feature type="compositionally biased region" description="Basic and acidic residues" evidence="1">
    <location>
        <begin position="213"/>
        <end position="252"/>
    </location>
</feature>
<feature type="region of interest" description="Disordered" evidence="1">
    <location>
        <begin position="609"/>
        <end position="682"/>
    </location>
</feature>
<feature type="compositionally biased region" description="Polar residues" evidence="1">
    <location>
        <begin position="301"/>
        <end position="311"/>
    </location>
</feature>
<dbReference type="OrthoDB" id="3439035at2759"/>
<feature type="compositionally biased region" description="Low complexity" evidence="1">
    <location>
        <begin position="28"/>
        <end position="48"/>
    </location>
</feature>
<feature type="compositionally biased region" description="Basic residues" evidence="1">
    <location>
        <begin position="817"/>
        <end position="827"/>
    </location>
</feature>
<feature type="compositionally biased region" description="Basic residues" evidence="1">
    <location>
        <begin position="486"/>
        <end position="501"/>
    </location>
</feature>
<name>A0A2C5YNJ4_9HYPO</name>
<dbReference type="Proteomes" id="UP000226431">
    <property type="component" value="Unassembled WGS sequence"/>
</dbReference>
<feature type="region of interest" description="Disordered" evidence="1">
    <location>
        <begin position="808"/>
        <end position="848"/>
    </location>
</feature>
<feature type="region of interest" description="Disordered" evidence="1">
    <location>
        <begin position="1"/>
        <end position="580"/>
    </location>
</feature>
<dbReference type="STRING" id="2004952.A0A2C5YNJ4"/>
<dbReference type="EMBL" id="NJES01000830">
    <property type="protein sequence ID" value="PHH69080.1"/>
    <property type="molecule type" value="Genomic_DNA"/>
</dbReference>
<comment type="caution">
    <text evidence="2">The sequence shown here is derived from an EMBL/GenBank/DDBJ whole genome shotgun (WGS) entry which is preliminary data.</text>
</comment>